<dbReference type="SUPFAM" id="SSF56300">
    <property type="entry name" value="Metallo-dependent phosphatases"/>
    <property type="match status" value="1"/>
</dbReference>
<dbReference type="AlphaFoldDB" id="A0A951UGE3"/>
<dbReference type="Proteomes" id="UP000715781">
    <property type="component" value="Unassembled WGS sequence"/>
</dbReference>
<dbReference type="InterPro" id="IPR004843">
    <property type="entry name" value="Calcineurin-like_PHP"/>
</dbReference>
<dbReference type="InterPro" id="IPR050884">
    <property type="entry name" value="CNP_phosphodiesterase-III"/>
</dbReference>
<keyword evidence="3" id="KW-0408">Iron</keyword>
<dbReference type="EMBL" id="JAHHHN010000008">
    <property type="protein sequence ID" value="MBW4562504.1"/>
    <property type="molecule type" value="Genomic_DNA"/>
</dbReference>
<dbReference type="Pfam" id="PF00149">
    <property type="entry name" value="Metallophos"/>
    <property type="match status" value="1"/>
</dbReference>
<dbReference type="PANTHER" id="PTHR42988">
    <property type="entry name" value="PHOSPHOHYDROLASE"/>
    <property type="match status" value="1"/>
</dbReference>
<evidence type="ECO:0000259" key="5">
    <source>
        <dbReference type="Pfam" id="PF00149"/>
    </source>
</evidence>
<keyword evidence="1" id="KW-0479">Metal-binding</keyword>
<reference evidence="6" key="1">
    <citation type="submission" date="2021-05" db="EMBL/GenBank/DDBJ databases">
        <authorList>
            <person name="Pietrasiak N."/>
            <person name="Ward R."/>
            <person name="Stajich J.E."/>
            <person name="Kurbessoian T."/>
        </authorList>
    </citation>
    <scope>NUCLEOTIDE SEQUENCE</scope>
    <source>
        <strain evidence="6">JT2-VF2</strain>
    </source>
</reference>
<evidence type="ECO:0000313" key="6">
    <source>
        <dbReference type="EMBL" id="MBW4562504.1"/>
    </source>
</evidence>
<sequence length="371" mass="42554">MTLNFRFAIVSDLHIALPHTIWDHPSRFHLVEVSIPAFESALEHLTQLDLDFLLLPGDLTQHGEPANHTWLQKRLAQLPFPVYVVPGNHDVPVLMANEQSIAFADFPHYYRKFGYNNPEQLYYTTQLMPGVRLIGLNSNSFNDQGQQIGRLDSKQLRWLEEVLAAANDELVLVMVHHNVVEHLPNQSCHPMANRYMLENARELLQLLRRYGVSLVFTGHLHVQDVACSQGIYDITTGSLVSYPHPYRVLEYHSDHYGRQWLQILSHRVESVPNFPNLQQSSRQWMNDRSFPFLMKLLTLPPLNLPKAQAEELAPSLRDFWATIADGDALLDYPQFPHKVRRYIQKYGAIATGGTPTLIDNNSTILLEKIEA</sequence>
<reference evidence="6" key="2">
    <citation type="journal article" date="2022" name="Microbiol. Resour. Announc.">
        <title>Metagenome Sequencing to Explore Phylogenomics of Terrestrial Cyanobacteria.</title>
        <authorList>
            <person name="Ward R.D."/>
            <person name="Stajich J.E."/>
            <person name="Johansen J.R."/>
            <person name="Huntemann M."/>
            <person name="Clum A."/>
            <person name="Foster B."/>
            <person name="Foster B."/>
            <person name="Roux S."/>
            <person name="Palaniappan K."/>
            <person name="Varghese N."/>
            <person name="Mukherjee S."/>
            <person name="Reddy T.B.K."/>
            <person name="Daum C."/>
            <person name="Copeland A."/>
            <person name="Chen I.A."/>
            <person name="Ivanova N.N."/>
            <person name="Kyrpides N.C."/>
            <person name="Shapiro N."/>
            <person name="Eloe-Fadrosh E.A."/>
            <person name="Pietrasiak N."/>
        </authorList>
    </citation>
    <scope>NUCLEOTIDE SEQUENCE</scope>
    <source>
        <strain evidence="6">JT2-VF2</strain>
    </source>
</reference>
<accession>A0A951UGE3</accession>
<evidence type="ECO:0000256" key="1">
    <source>
        <dbReference type="ARBA" id="ARBA00022723"/>
    </source>
</evidence>
<gene>
    <name evidence="6" type="ORF">KME32_15410</name>
</gene>
<dbReference type="GO" id="GO:0046872">
    <property type="term" value="F:metal ion binding"/>
    <property type="evidence" value="ECO:0007669"/>
    <property type="project" value="UniProtKB-KW"/>
</dbReference>
<dbReference type="Gene3D" id="3.60.21.10">
    <property type="match status" value="1"/>
</dbReference>
<dbReference type="PIRSF" id="PIRSF035427">
    <property type="entry name" value="All2852"/>
    <property type="match status" value="1"/>
</dbReference>
<evidence type="ECO:0000256" key="3">
    <source>
        <dbReference type="ARBA" id="ARBA00023004"/>
    </source>
</evidence>
<keyword evidence="2" id="KW-0378">Hydrolase</keyword>
<comment type="similarity">
    <text evidence="4">Belongs to the cyclic nucleotide phosphodiesterase class-III family.</text>
</comment>
<evidence type="ECO:0000313" key="7">
    <source>
        <dbReference type="Proteomes" id="UP000715781"/>
    </source>
</evidence>
<name>A0A951UGE3_9NOST</name>
<organism evidence="6 7">
    <name type="scientific">Mojavia pulchra JT2-VF2</name>
    <dbReference type="NCBI Taxonomy" id="287848"/>
    <lineage>
        <taxon>Bacteria</taxon>
        <taxon>Bacillati</taxon>
        <taxon>Cyanobacteriota</taxon>
        <taxon>Cyanophyceae</taxon>
        <taxon>Nostocales</taxon>
        <taxon>Nostocaceae</taxon>
    </lineage>
</organism>
<protein>
    <submittedName>
        <fullName evidence="6">Metallophosphoesterase</fullName>
    </submittedName>
</protein>
<proteinExistence type="inferred from homology"/>
<dbReference type="InterPro" id="IPR029052">
    <property type="entry name" value="Metallo-depent_PP-like"/>
</dbReference>
<dbReference type="PANTHER" id="PTHR42988:SF2">
    <property type="entry name" value="CYCLIC NUCLEOTIDE PHOSPHODIESTERASE CBUA0032-RELATED"/>
    <property type="match status" value="1"/>
</dbReference>
<comment type="caution">
    <text evidence="6">The sequence shown here is derived from an EMBL/GenBank/DDBJ whole genome shotgun (WGS) entry which is preliminary data.</text>
</comment>
<evidence type="ECO:0000256" key="4">
    <source>
        <dbReference type="ARBA" id="ARBA00025742"/>
    </source>
</evidence>
<dbReference type="InterPro" id="IPR011239">
    <property type="entry name" value="Pesterase_cyn"/>
</dbReference>
<evidence type="ECO:0000256" key="2">
    <source>
        <dbReference type="ARBA" id="ARBA00022801"/>
    </source>
</evidence>
<dbReference type="GO" id="GO:0016787">
    <property type="term" value="F:hydrolase activity"/>
    <property type="evidence" value="ECO:0007669"/>
    <property type="project" value="UniProtKB-KW"/>
</dbReference>
<feature type="domain" description="Calcineurin-like phosphoesterase" evidence="5">
    <location>
        <begin position="5"/>
        <end position="222"/>
    </location>
</feature>